<dbReference type="Pfam" id="PF18052">
    <property type="entry name" value="Rx_N"/>
    <property type="match status" value="1"/>
</dbReference>
<dbReference type="Gene3D" id="1.20.5.4130">
    <property type="match status" value="1"/>
</dbReference>
<evidence type="ECO:0000313" key="13">
    <source>
        <dbReference type="Proteomes" id="UP001497457"/>
    </source>
</evidence>
<dbReference type="PANTHER" id="PTHR36766">
    <property type="entry name" value="PLANT BROAD-SPECTRUM MILDEW RESISTANCE PROTEIN RPW8"/>
    <property type="match status" value="1"/>
</dbReference>
<dbReference type="Pfam" id="PF25019">
    <property type="entry name" value="LRR_R13L1-DRL21"/>
    <property type="match status" value="1"/>
</dbReference>
<proteinExistence type="inferred from homology"/>
<feature type="domain" description="Disease resistance N-terminal" evidence="9">
    <location>
        <begin position="28"/>
        <end position="95"/>
    </location>
</feature>
<feature type="compositionally biased region" description="Basic and acidic residues" evidence="7">
    <location>
        <begin position="146"/>
        <end position="156"/>
    </location>
</feature>
<feature type="region of interest" description="Disordered" evidence="7">
    <location>
        <begin position="139"/>
        <end position="162"/>
    </location>
</feature>
<evidence type="ECO:0000256" key="3">
    <source>
        <dbReference type="ARBA" id="ARBA00022737"/>
    </source>
</evidence>
<dbReference type="InterPro" id="IPR042197">
    <property type="entry name" value="Apaf_helical"/>
</dbReference>
<evidence type="ECO:0000259" key="10">
    <source>
        <dbReference type="Pfam" id="PF23559"/>
    </source>
</evidence>
<dbReference type="InterPro" id="IPR058922">
    <property type="entry name" value="WHD_DRP"/>
</dbReference>
<organism evidence="12 13">
    <name type="scientific">Urochloa decumbens</name>
    <dbReference type="NCBI Taxonomy" id="240449"/>
    <lineage>
        <taxon>Eukaryota</taxon>
        <taxon>Viridiplantae</taxon>
        <taxon>Streptophyta</taxon>
        <taxon>Embryophyta</taxon>
        <taxon>Tracheophyta</taxon>
        <taxon>Spermatophyta</taxon>
        <taxon>Magnoliopsida</taxon>
        <taxon>Liliopsida</taxon>
        <taxon>Poales</taxon>
        <taxon>Poaceae</taxon>
        <taxon>PACMAD clade</taxon>
        <taxon>Panicoideae</taxon>
        <taxon>Panicodae</taxon>
        <taxon>Paniceae</taxon>
        <taxon>Melinidinae</taxon>
        <taxon>Urochloa</taxon>
    </lineage>
</organism>
<dbReference type="InterPro" id="IPR032675">
    <property type="entry name" value="LRR_dom_sf"/>
</dbReference>
<evidence type="ECO:0000256" key="4">
    <source>
        <dbReference type="ARBA" id="ARBA00022741"/>
    </source>
</evidence>
<reference evidence="12" key="1">
    <citation type="submission" date="2024-10" db="EMBL/GenBank/DDBJ databases">
        <authorList>
            <person name="Ryan C."/>
        </authorList>
    </citation>
    <scope>NUCLEOTIDE SEQUENCE [LARGE SCALE GENOMIC DNA]</scope>
</reference>
<dbReference type="Gene3D" id="3.80.10.10">
    <property type="entry name" value="Ribonuclease Inhibitor"/>
    <property type="match status" value="3"/>
</dbReference>
<gene>
    <name evidence="12" type="ORF">URODEC1_LOCUS70195</name>
</gene>
<keyword evidence="6" id="KW-0067">ATP-binding</keyword>
<dbReference type="InterPro" id="IPR036388">
    <property type="entry name" value="WH-like_DNA-bd_sf"/>
</dbReference>
<feature type="domain" description="NB-ARC" evidence="8">
    <location>
        <begin position="285"/>
        <end position="442"/>
    </location>
</feature>
<dbReference type="Gene3D" id="3.40.50.300">
    <property type="entry name" value="P-loop containing nucleotide triphosphate hydrolases"/>
    <property type="match status" value="1"/>
</dbReference>
<dbReference type="InterPro" id="IPR056789">
    <property type="entry name" value="LRR_R13L1-DRL21"/>
</dbReference>
<evidence type="ECO:0000256" key="6">
    <source>
        <dbReference type="ARBA" id="ARBA00022840"/>
    </source>
</evidence>
<keyword evidence="5" id="KW-0611">Plant defense</keyword>
<dbReference type="EMBL" id="OZ075138">
    <property type="protein sequence ID" value="CAL5010885.1"/>
    <property type="molecule type" value="Genomic_DNA"/>
</dbReference>
<keyword evidence="4" id="KW-0547">Nucleotide-binding</keyword>
<dbReference type="Proteomes" id="UP001497457">
    <property type="component" value="Chromosome 28b"/>
</dbReference>
<feature type="domain" description="Disease resistance protein winged helix" evidence="10">
    <location>
        <begin position="527"/>
        <end position="596"/>
    </location>
</feature>
<keyword evidence="2" id="KW-0433">Leucine-rich repeat</keyword>
<evidence type="ECO:0000259" key="9">
    <source>
        <dbReference type="Pfam" id="PF18052"/>
    </source>
</evidence>
<name>A0ABC9BYR9_9POAL</name>
<dbReference type="PRINTS" id="PR00364">
    <property type="entry name" value="DISEASERSIST"/>
</dbReference>
<dbReference type="PANTHER" id="PTHR36766:SF70">
    <property type="entry name" value="DISEASE RESISTANCE PROTEIN RGA4"/>
    <property type="match status" value="1"/>
</dbReference>
<dbReference type="GO" id="GO:0005524">
    <property type="term" value="F:ATP binding"/>
    <property type="evidence" value="ECO:0007669"/>
    <property type="project" value="UniProtKB-KW"/>
</dbReference>
<dbReference type="GO" id="GO:0006952">
    <property type="term" value="P:defense response"/>
    <property type="evidence" value="ECO:0007669"/>
    <property type="project" value="UniProtKB-KW"/>
</dbReference>
<evidence type="ECO:0000256" key="2">
    <source>
        <dbReference type="ARBA" id="ARBA00022614"/>
    </source>
</evidence>
<dbReference type="InterPro" id="IPR002182">
    <property type="entry name" value="NB-ARC"/>
</dbReference>
<dbReference type="SUPFAM" id="SSF52058">
    <property type="entry name" value="L domain-like"/>
    <property type="match status" value="2"/>
</dbReference>
<dbReference type="InterPro" id="IPR027417">
    <property type="entry name" value="P-loop_NTPase"/>
</dbReference>
<evidence type="ECO:0000256" key="1">
    <source>
        <dbReference type="ARBA" id="ARBA00008894"/>
    </source>
</evidence>
<evidence type="ECO:0000313" key="12">
    <source>
        <dbReference type="EMBL" id="CAL5010885.1"/>
    </source>
</evidence>
<protein>
    <recommendedName>
        <fullName evidence="14">AAA+ ATPase domain-containing protein</fullName>
    </recommendedName>
</protein>
<dbReference type="Pfam" id="PF00931">
    <property type="entry name" value="NB-ARC"/>
    <property type="match status" value="1"/>
</dbReference>
<evidence type="ECO:0008006" key="14">
    <source>
        <dbReference type="Google" id="ProtNLM"/>
    </source>
</evidence>
<dbReference type="Pfam" id="PF23559">
    <property type="entry name" value="WHD_DRP"/>
    <property type="match status" value="1"/>
</dbReference>
<dbReference type="GO" id="GO:0051707">
    <property type="term" value="P:response to other organism"/>
    <property type="evidence" value="ECO:0007669"/>
    <property type="project" value="UniProtKB-ARBA"/>
</dbReference>
<dbReference type="Gene3D" id="1.10.8.430">
    <property type="entry name" value="Helical domain of apoptotic protease-activating factors"/>
    <property type="match status" value="1"/>
</dbReference>
<accession>A0ABC9BYR9</accession>
<feature type="domain" description="R13L1/DRL21-like LRR repeat region" evidence="11">
    <location>
        <begin position="799"/>
        <end position="915"/>
    </location>
</feature>
<evidence type="ECO:0000259" key="11">
    <source>
        <dbReference type="Pfam" id="PF25019"/>
    </source>
</evidence>
<evidence type="ECO:0000259" key="8">
    <source>
        <dbReference type="Pfam" id="PF00931"/>
    </source>
</evidence>
<evidence type="ECO:0000256" key="7">
    <source>
        <dbReference type="SAM" id="MobiDB-lite"/>
    </source>
</evidence>
<keyword evidence="13" id="KW-1185">Reference proteome</keyword>
<evidence type="ECO:0000256" key="5">
    <source>
        <dbReference type="ARBA" id="ARBA00022821"/>
    </source>
</evidence>
<dbReference type="Gene3D" id="1.10.10.10">
    <property type="entry name" value="Winged helix-like DNA-binding domain superfamily/Winged helix DNA-binding domain"/>
    <property type="match status" value="1"/>
</dbReference>
<keyword evidence="3" id="KW-0677">Repeat</keyword>
<sequence length="1541" mass="173371">MTTSVLVGAAFSVVRKALAPVTGPVLEAWAASKDLGPNVKSLKTELLCVKAVLEENLGRETRNTALEELLENLQDLAYDAENVLDELDYFRIQDELRGTFDAVDEHPKGCAQNLVFNATHTAKAVGKLIWPPACCSSAATPASRLQPRESQEDRGEGNGCMRKLASGPRNTIRAVCKCLPCSSLPPLLDNDADGGGNVQIEQEKEITRLEFKRVDFSKRIKLILEQLQPMCQKICMVLGTLAPNLSTVKHSRPATISESVEPKLYGRDRIMNSIIHDITQGKYCAQDLTIIPIVGPGGIGKTTLAQHIYHKQEVQKHFQVKVWVCVSLNFSADNLTKEIEQYIPKVGDEKNGTPREVIEQRLKSKRFLLILDDIWKECNEDEWKTILLPFKKSQVKGNIIMVTTRFPALAQMVKTADASIQLQGLNNEEFKELFLAFVFADEQSRKDHKFLLETGDKIVGRLKGSPLAAKTVGRLLRNRLDLGHWIRVLESKEWESEKGEHDIMPALKLSYDNLPFHLQQCFIYSALFPEDYKFKTEELVHLWIGLDILRSHGKNKRTEDIGLDHLTELVSYGFFRKEEYGESELYVIHDLLHELALKVSSHECLSINSHNVRSIQIPPSLRHLSINIDDTSVKDRMAFEKCKTDLSTLHTKLKVENLRSLMLFGEHHGSFVKTFAGLFKEAKALHCVFLSNASYNVEDLLQNFSNCVHIRYLRILGYQEGIRLPTIISRFYHLRVLDLRQCHCQLHHLTRDMSNLVKLRHFLVPSESMHSEIFKVGTLKSLQELRRFAVKGESQDFGLNQLGDLVELCGSLSIYNLEKVGANEEADAAKLNQKAHLHELALHWDSDRSTKDSAREEQVLESLKPSGNLVKLCIRGHGGSTCPSWLGANISVKNLEFLRLDDVSWKNLPPLGELLFVDEKDKECCQSSKEGQSFAYLKRIELVKIPKLKRWTGNGPCDLFSHLEVLIIIDCPELMELPFTHHTGCEPEHEDHMTWFPKLGELQIAHCPKLSSLPCIPWSSCTRSANIEQVGSGLERLKYMKRWEYLVIRGKDDLGGAFWRVVAFHNLSHLRRLDVTKCPPLSLDHLKMLSSLKTLHICASGDAVWLPEGDCCVGYQFSSVEEVTIEWYGGSGERLTRLLSYFPMLLSFSVCWCEKLTGLGVVDQQKKQQALGQLSSSINEVEAGKREQQQGARGEQEIAAAGADEEELLLLPPQLQRLYISYCPNLVLCPDSLASDRDRDTGRTGGGEGGLQGLTSLRSLQICYCPRFLSSYSSCSSSPCFPLPASLEELSLESAVGMATVSLSNLFSLSDLSIRDCEDLRGEEMWHLLTQGPLTKLFLSGTPNLFAGSESSLPHEQEFPSSSSKLQELDTDDVVGVLAAPICAFLSTSLTELMFWRDTEVERLTTEKEEALQLLTSLETIRFWECNKLQSLPAGLHRLRNLKILHISDGAAIQSLPKDGLPSSLQELRINRCPAIRSIPKECLPNSLQTLVIWNCPAIRSLPKVNDLPSSLRELDVRDSNNKELRRQCRKFIGTIPIVRV</sequence>
<dbReference type="SUPFAM" id="SSF52540">
    <property type="entry name" value="P-loop containing nucleoside triphosphate hydrolases"/>
    <property type="match status" value="1"/>
</dbReference>
<comment type="similarity">
    <text evidence="1">Belongs to the disease resistance NB-LRR family.</text>
</comment>
<dbReference type="InterPro" id="IPR041118">
    <property type="entry name" value="Rx_N"/>
</dbReference>